<evidence type="ECO:0000256" key="2">
    <source>
        <dbReference type="ARBA" id="ARBA00022741"/>
    </source>
</evidence>
<dbReference type="eggNOG" id="COG4136">
    <property type="taxonomic scope" value="Bacteria"/>
</dbReference>
<dbReference type="OrthoDB" id="9802264at2"/>
<dbReference type="GO" id="GO:0016887">
    <property type="term" value="F:ATP hydrolysis activity"/>
    <property type="evidence" value="ECO:0007669"/>
    <property type="project" value="InterPro"/>
</dbReference>
<keyword evidence="3 5" id="KW-0067">ATP-binding</keyword>
<dbReference type="Gene3D" id="3.40.50.300">
    <property type="entry name" value="P-loop containing nucleotide triphosphate hydrolases"/>
    <property type="match status" value="1"/>
</dbReference>
<evidence type="ECO:0000259" key="4">
    <source>
        <dbReference type="PROSITE" id="PS50893"/>
    </source>
</evidence>
<name>E8M180_PHOS4</name>
<dbReference type="InterPro" id="IPR003593">
    <property type="entry name" value="AAA+_ATPase"/>
</dbReference>
<dbReference type="InterPro" id="IPR003439">
    <property type="entry name" value="ABC_transporter-like_ATP-bd"/>
</dbReference>
<dbReference type="Pfam" id="PF00005">
    <property type="entry name" value="ABC_tran"/>
    <property type="match status" value="1"/>
</dbReference>
<dbReference type="PANTHER" id="PTHR42781">
    <property type="entry name" value="SPERMIDINE/PUTRESCINE IMPORT ATP-BINDING PROTEIN POTA"/>
    <property type="match status" value="1"/>
</dbReference>
<dbReference type="PANTHER" id="PTHR42781:SF4">
    <property type="entry name" value="SPERMIDINE_PUTRESCINE IMPORT ATP-BINDING PROTEIN POTA"/>
    <property type="match status" value="1"/>
</dbReference>
<dbReference type="PROSITE" id="PS50893">
    <property type="entry name" value="ABC_TRANSPORTER_2"/>
    <property type="match status" value="1"/>
</dbReference>
<dbReference type="EMBL" id="AEVT01000005">
    <property type="protein sequence ID" value="EGA72226.1"/>
    <property type="molecule type" value="Genomic_DNA"/>
</dbReference>
<evidence type="ECO:0000256" key="1">
    <source>
        <dbReference type="ARBA" id="ARBA00022448"/>
    </source>
</evidence>
<keyword evidence="1" id="KW-0813">Transport</keyword>
<dbReference type="RefSeq" id="WP_008072707.1">
    <property type="nucleotide sequence ID" value="NZ_AEVT01000005.1"/>
</dbReference>
<keyword evidence="2" id="KW-0547">Nucleotide-binding</keyword>
<evidence type="ECO:0000313" key="6">
    <source>
        <dbReference type="Proteomes" id="UP000006228"/>
    </source>
</evidence>
<accession>E8M180</accession>
<sequence length="215" mass="24077">MTLRLENLVIHDNSGHLLFEPTSFAIEPGTIGVVMGPSGCGKSTLLSLIAGHLADDFQFQGEVTLNDVAITQLPAHQRKIGFLFQDDLLFPHLNIWQNLAYALPNQLKKQEREQQAKYALERVGLKQIADSYPEQISGGQKARVSLVRTLLAQPSAVLLDEPFSKLDKTLRIQFREWVFAQLQAANIPCLLVTHDEDDIPTRAQQIKLIWNLSNA</sequence>
<evidence type="ECO:0000256" key="3">
    <source>
        <dbReference type="ARBA" id="ARBA00022840"/>
    </source>
</evidence>
<feature type="domain" description="ABC transporter" evidence="4">
    <location>
        <begin position="3"/>
        <end position="215"/>
    </location>
</feature>
<protein>
    <submittedName>
        <fullName evidence="5">Putative thiamine transport system ATP-binding protein</fullName>
    </submittedName>
</protein>
<dbReference type="GeneID" id="95567427"/>
<dbReference type="SUPFAM" id="SSF52540">
    <property type="entry name" value="P-loop containing nucleoside triphosphate hydrolases"/>
    <property type="match status" value="1"/>
</dbReference>
<dbReference type="InterPro" id="IPR027417">
    <property type="entry name" value="P-loop_NTPase"/>
</dbReference>
<gene>
    <name evidence="5" type="ORF">VISI1226_06139</name>
</gene>
<dbReference type="Proteomes" id="UP000006228">
    <property type="component" value="Unassembled WGS sequence"/>
</dbReference>
<dbReference type="InterPro" id="IPR050093">
    <property type="entry name" value="ABC_SmlMolc_Importer"/>
</dbReference>
<reference evidence="5 6" key="1">
    <citation type="journal article" date="2012" name="Int. J. Syst. Evol. Microbiol.">
        <title>Vibrio caribbeanicus sp. nov., isolated from the marine sponge Scleritoderma cyanea.</title>
        <authorList>
            <person name="Hoffmann M."/>
            <person name="Monday S.R."/>
            <person name="Allard M.W."/>
            <person name="Strain E.A."/>
            <person name="Whittaker P."/>
            <person name="Naum M."/>
            <person name="McCarthy P.J."/>
            <person name="Lopez J.V."/>
            <person name="Fischer M."/>
            <person name="Brown E.W."/>
        </authorList>
    </citation>
    <scope>NUCLEOTIDE SEQUENCE [LARGE SCALE GENOMIC DNA]</scope>
    <source>
        <strain evidence="6">DSMZ 21326</strain>
    </source>
</reference>
<dbReference type="InterPro" id="IPR017871">
    <property type="entry name" value="ABC_transporter-like_CS"/>
</dbReference>
<dbReference type="AlphaFoldDB" id="E8M180"/>
<dbReference type="PROSITE" id="PS00211">
    <property type="entry name" value="ABC_TRANSPORTER_1"/>
    <property type="match status" value="1"/>
</dbReference>
<evidence type="ECO:0000313" key="5">
    <source>
        <dbReference type="EMBL" id="EGA72226.1"/>
    </source>
</evidence>
<organism evidence="5 6">
    <name type="scientific">Vibrio sinaloensis DSM 21326</name>
    <dbReference type="NCBI Taxonomy" id="945550"/>
    <lineage>
        <taxon>Bacteria</taxon>
        <taxon>Pseudomonadati</taxon>
        <taxon>Pseudomonadota</taxon>
        <taxon>Gammaproteobacteria</taxon>
        <taxon>Vibrionales</taxon>
        <taxon>Vibrionaceae</taxon>
        <taxon>Vibrio</taxon>
        <taxon>Vibrio oreintalis group</taxon>
    </lineage>
</organism>
<comment type="caution">
    <text evidence="5">The sequence shown here is derived from an EMBL/GenBank/DDBJ whole genome shotgun (WGS) entry which is preliminary data.</text>
</comment>
<proteinExistence type="predicted"/>
<dbReference type="GO" id="GO:0005524">
    <property type="term" value="F:ATP binding"/>
    <property type="evidence" value="ECO:0007669"/>
    <property type="project" value="UniProtKB-KW"/>
</dbReference>
<dbReference type="SMART" id="SM00382">
    <property type="entry name" value="AAA"/>
    <property type="match status" value="1"/>
</dbReference>